<evidence type="ECO:0000313" key="2">
    <source>
        <dbReference type="Proteomes" id="UP000291301"/>
    </source>
</evidence>
<dbReference type="EMBL" id="SJST01000004">
    <property type="protein sequence ID" value="TCD13876.1"/>
    <property type="molecule type" value="Genomic_DNA"/>
</dbReference>
<dbReference type="AlphaFoldDB" id="A0A4V2MNP6"/>
<dbReference type="Gene3D" id="2.60.40.1880">
    <property type="entry name" value="Invasion associated locus B (IalB) protein"/>
    <property type="match status" value="1"/>
</dbReference>
<proteinExistence type="predicted"/>
<dbReference type="InterPro" id="IPR010642">
    <property type="entry name" value="Invasion_prot_B"/>
</dbReference>
<protein>
    <submittedName>
        <fullName evidence="1">Uncharacterized protein</fullName>
    </submittedName>
</protein>
<dbReference type="Proteomes" id="UP000291301">
    <property type="component" value="Unassembled WGS sequence"/>
</dbReference>
<keyword evidence="2" id="KW-1185">Reference proteome</keyword>
<organism evidence="1 2">
    <name type="scientific">Oricola cellulosilytica</name>
    <dbReference type="NCBI Taxonomy" id="1429082"/>
    <lineage>
        <taxon>Bacteria</taxon>
        <taxon>Pseudomonadati</taxon>
        <taxon>Pseudomonadota</taxon>
        <taxon>Alphaproteobacteria</taxon>
        <taxon>Hyphomicrobiales</taxon>
        <taxon>Ahrensiaceae</taxon>
        <taxon>Oricola</taxon>
    </lineage>
</organism>
<comment type="caution">
    <text evidence="1">The sequence shown here is derived from an EMBL/GenBank/DDBJ whole genome shotgun (WGS) entry which is preliminary data.</text>
</comment>
<dbReference type="OrthoDB" id="9806572at2"/>
<name>A0A4V2MNP6_9HYPH</name>
<sequence length="154" mass="16435">MAGAASAAAQTPSRIGEYKDWGAFSYASGGGKVCYALSVPTTKEPGNVDHGDNFFLVTQRSRQNIAYEPQFMAGYTLKENSKVTVDIDGKPFTLFTKDNSAWVENAAQEPALVAAMKAGTKMTVKATSRRGTATTYQYSLSGVTAALQAIKDCK</sequence>
<dbReference type="RefSeq" id="WP_131569324.1">
    <property type="nucleotide sequence ID" value="NZ_JAINFK010000003.1"/>
</dbReference>
<evidence type="ECO:0000313" key="1">
    <source>
        <dbReference type="EMBL" id="TCD13876.1"/>
    </source>
</evidence>
<gene>
    <name evidence="1" type="ORF">E0D97_12340</name>
</gene>
<reference evidence="1 2" key="1">
    <citation type="journal article" date="2015" name="Antonie Van Leeuwenhoek">
        <title>Oricola cellulosilytica gen. nov., sp. nov., a cellulose-degrading bacterium of the family Phyllobacteriaceae isolated from surface seashore water, and emended descriptions of Mesorhizobium loti and Phyllobacterium myrsinacearum.</title>
        <authorList>
            <person name="Hameed A."/>
            <person name="Shahina M."/>
            <person name="Lai W.A."/>
            <person name="Lin S.Y."/>
            <person name="Young L.S."/>
            <person name="Liu Y.C."/>
            <person name="Hsu Y.H."/>
            <person name="Young C.C."/>
        </authorList>
    </citation>
    <scope>NUCLEOTIDE SEQUENCE [LARGE SCALE GENOMIC DNA]</scope>
    <source>
        <strain evidence="1 2">KCTC 52183</strain>
    </source>
</reference>
<dbReference type="Pfam" id="PF06776">
    <property type="entry name" value="IalB"/>
    <property type="match status" value="1"/>
</dbReference>
<accession>A0A4V2MNP6</accession>
<dbReference type="InterPro" id="IPR038696">
    <property type="entry name" value="IalB_sf"/>
</dbReference>